<comment type="caution">
    <text evidence="1">The sequence shown here is derived from an EMBL/GenBank/DDBJ whole genome shotgun (WGS) entry which is preliminary data.</text>
</comment>
<dbReference type="EMBL" id="JBHSLV010000007">
    <property type="protein sequence ID" value="MFC5391652.1"/>
    <property type="molecule type" value="Genomic_DNA"/>
</dbReference>
<gene>
    <name evidence="1" type="ORF">ACFPPC_03235</name>
</gene>
<proteinExistence type="predicted"/>
<accession>A0ABW0H5M0</accession>
<protein>
    <submittedName>
        <fullName evidence="1">Uncharacterized protein</fullName>
    </submittedName>
</protein>
<dbReference type="RefSeq" id="WP_377006460.1">
    <property type="nucleotide sequence ID" value="NZ_JBHSLV010000007.1"/>
</dbReference>
<evidence type="ECO:0000313" key="1">
    <source>
        <dbReference type="EMBL" id="MFC5391652.1"/>
    </source>
</evidence>
<evidence type="ECO:0000313" key="2">
    <source>
        <dbReference type="Proteomes" id="UP001596104"/>
    </source>
</evidence>
<keyword evidence="2" id="KW-1185">Reference proteome</keyword>
<name>A0ABW0H5M0_9HYPH</name>
<reference evidence="2" key="1">
    <citation type="journal article" date="2019" name="Int. J. Syst. Evol. Microbiol.">
        <title>The Global Catalogue of Microorganisms (GCM) 10K type strain sequencing project: providing services to taxonomists for standard genome sequencing and annotation.</title>
        <authorList>
            <consortium name="The Broad Institute Genomics Platform"/>
            <consortium name="The Broad Institute Genome Sequencing Center for Infectious Disease"/>
            <person name="Wu L."/>
            <person name="Ma J."/>
        </authorList>
    </citation>
    <scope>NUCLEOTIDE SEQUENCE [LARGE SCALE GENOMIC DNA]</scope>
    <source>
        <strain evidence="2">CGMCC 1.16326</strain>
    </source>
</reference>
<dbReference type="Proteomes" id="UP001596104">
    <property type="component" value="Unassembled WGS sequence"/>
</dbReference>
<organism evidence="1 2">
    <name type="scientific">Bosea vestrisii</name>
    <dbReference type="NCBI Taxonomy" id="151416"/>
    <lineage>
        <taxon>Bacteria</taxon>
        <taxon>Pseudomonadati</taxon>
        <taxon>Pseudomonadota</taxon>
        <taxon>Alphaproteobacteria</taxon>
        <taxon>Hyphomicrobiales</taxon>
        <taxon>Boseaceae</taxon>
        <taxon>Bosea</taxon>
    </lineage>
</organism>
<sequence length="115" mass="12179">MHAVTTAATAPAISADLLKAKLAAEPLATRARQALGRGEGLSRDAIAVVVADMVERLDEGRIERGFGDIADLSRAGYDPDLAWKLGPVAARELARRIAKAEIEASAELDDMREVA</sequence>